<proteinExistence type="predicted"/>
<dbReference type="EMBL" id="CP146256">
    <property type="protein sequence ID" value="XAH75586.1"/>
    <property type="molecule type" value="Genomic_DNA"/>
</dbReference>
<dbReference type="Pfam" id="PF25137">
    <property type="entry name" value="ADH_Fe_C"/>
    <property type="match status" value="1"/>
</dbReference>
<accession>A0ABZ3F275</accession>
<dbReference type="PANTHER" id="PTHR11496:SF83">
    <property type="entry name" value="HYDROXYACID-OXOACID TRANSHYDROGENASE, MITOCHONDRIAL"/>
    <property type="match status" value="1"/>
</dbReference>
<feature type="domain" description="Alcohol dehydrogenase iron-type/glycerol dehydrogenase GldA" evidence="3">
    <location>
        <begin position="9"/>
        <end position="177"/>
    </location>
</feature>
<dbReference type="EC" id="1.1.1.-" evidence="5"/>
<dbReference type="SUPFAM" id="SSF56796">
    <property type="entry name" value="Dehydroquinate synthase-like"/>
    <property type="match status" value="1"/>
</dbReference>
<feature type="domain" description="Fe-containing alcohol dehydrogenase-like C-terminal" evidence="4">
    <location>
        <begin position="190"/>
        <end position="381"/>
    </location>
</feature>
<sequence length="388" mass="42675">MKNIVLSGRKIVMGTGALSFLKELKYDKALIVTGGSSMIRTGVIKEATDYLEHKGGEVKVHSGVASDPTIEEVMRGVAVMKEFKPQAVIAIGGGSTMDCAKAMLLFYEFPMLTFENVLEINARGEIPKGRKTELICVPSTSGTGSEVTRGTVITDLEKQLKVPIMTDCLRPDIAILDGRLPMTMPKNIVAETGMDALTHAMEAYINHNLDEFDEALCSGAITGIMKWLPVSYRKENEEEMLAAREKVHYYQAMAGIGFANVGLGMVHGIAHSFGAVFHMAHGLTNAIILPYALAYNRRNSEVENKLRELSYRCRCNDIVEEIKELAKQLNIPSSIAGAGVEEKDFLEKYDILTDHAMLGATRVNPVPIDMDTMEKLIKAVYYGTDINF</sequence>
<reference evidence="5 6" key="1">
    <citation type="submission" date="2024-02" db="EMBL/GenBank/DDBJ databases">
        <title>Bacterial strain from lacustrine sediment.</title>
        <authorList>
            <person name="Petit C."/>
            <person name="Fadhlaoui K."/>
        </authorList>
    </citation>
    <scope>NUCLEOTIDE SEQUENCE [LARGE SCALE GENOMIC DNA]</scope>
    <source>
        <strain evidence="5 6">IPX-CK</strain>
    </source>
</reference>
<keyword evidence="6" id="KW-1185">Reference proteome</keyword>
<dbReference type="InterPro" id="IPR056798">
    <property type="entry name" value="ADH_Fe_C"/>
</dbReference>
<keyword evidence="2" id="KW-0472">Membrane</keyword>
<keyword evidence="2" id="KW-0812">Transmembrane</keyword>
<name>A0ABZ3F275_9FIRM</name>
<dbReference type="Gene3D" id="3.40.50.1970">
    <property type="match status" value="1"/>
</dbReference>
<dbReference type="Pfam" id="PF00465">
    <property type="entry name" value="Fe-ADH"/>
    <property type="match status" value="1"/>
</dbReference>
<dbReference type="PANTHER" id="PTHR11496">
    <property type="entry name" value="ALCOHOL DEHYDROGENASE"/>
    <property type="match status" value="1"/>
</dbReference>
<evidence type="ECO:0000313" key="5">
    <source>
        <dbReference type="EMBL" id="XAH75586.1"/>
    </source>
</evidence>
<dbReference type="PROSITE" id="PS00913">
    <property type="entry name" value="ADH_IRON_1"/>
    <property type="match status" value="1"/>
</dbReference>
<evidence type="ECO:0000256" key="2">
    <source>
        <dbReference type="SAM" id="Phobius"/>
    </source>
</evidence>
<evidence type="ECO:0000259" key="3">
    <source>
        <dbReference type="Pfam" id="PF00465"/>
    </source>
</evidence>
<keyword evidence="2" id="KW-1133">Transmembrane helix</keyword>
<dbReference type="Gene3D" id="1.20.1090.10">
    <property type="entry name" value="Dehydroquinate synthase-like - alpha domain"/>
    <property type="match status" value="1"/>
</dbReference>
<gene>
    <name evidence="5" type="ORF">V6984_07460</name>
</gene>
<protein>
    <submittedName>
        <fullName evidence="5">Iron-containing alcohol dehydrogenase</fullName>
        <ecNumber evidence="5">1.1.1.-</ecNumber>
    </submittedName>
</protein>
<dbReference type="InterPro" id="IPR039697">
    <property type="entry name" value="Alcohol_dehydrogenase_Fe"/>
</dbReference>
<evidence type="ECO:0000256" key="1">
    <source>
        <dbReference type="ARBA" id="ARBA00023002"/>
    </source>
</evidence>
<keyword evidence="1 5" id="KW-0560">Oxidoreductase</keyword>
<dbReference type="Proteomes" id="UP001451571">
    <property type="component" value="Chromosome"/>
</dbReference>
<organism evidence="5 6">
    <name type="scientific">Kineothrix sedimenti</name>
    <dbReference type="NCBI Taxonomy" id="3123317"/>
    <lineage>
        <taxon>Bacteria</taxon>
        <taxon>Bacillati</taxon>
        <taxon>Bacillota</taxon>
        <taxon>Clostridia</taxon>
        <taxon>Lachnospirales</taxon>
        <taxon>Lachnospiraceae</taxon>
        <taxon>Kineothrix</taxon>
    </lineage>
</organism>
<dbReference type="InterPro" id="IPR018211">
    <property type="entry name" value="ADH_Fe_CS"/>
</dbReference>
<dbReference type="GO" id="GO:0016491">
    <property type="term" value="F:oxidoreductase activity"/>
    <property type="evidence" value="ECO:0007669"/>
    <property type="project" value="UniProtKB-KW"/>
</dbReference>
<evidence type="ECO:0000259" key="4">
    <source>
        <dbReference type="Pfam" id="PF25137"/>
    </source>
</evidence>
<feature type="transmembrane region" description="Helical" evidence="2">
    <location>
        <begin position="249"/>
        <end position="270"/>
    </location>
</feature>
<dbReference type="InterPro" id="IPR034802">
    <property type="entry name" value="NADPH_BDH"/>
</dbReference>
<dbReference type="RefSeq" id="WP_342759153.1">
    <property type="nucleotide sequence ID" value="NZ_CP146256.1"/>
</dbReference>
<dbReference type="CDD" id="cd08179">
    <property type="entry name" value="NADPH_BDH"/>
    <property type="match status" value="1"/>
</dbReference>
<feature type="transmembrane region" description="Helical" evidence="2">
    <location>
        <begin position="276"/>
        <end position="295"/>
    </location>
</feature>
<dbReference type="InterPro" id="IPR001670">
    <property type="entry name" value="ADH_Fe/GldA"/>
</dbReference>
<evidence type="ECO:0000313" key="6">
    <source>
        <dbReference type="Proteomes" id="UP001451571"/>
    </source>
</evidence>